<evidence type="ECO:0000256" key="5">
    <source>
        <dbReference type="ARBA" id="ARBA00022840"/>
    </source>
</evidence>
<dbReference type="SUPFAM" id="SSF55261">
    <property type="entry name" value="GAD domain-like"/>
    <property type="match status" value="1"/>
</dbReference>
<feature type="binding site" evidence="9">
    <location>
        <position position="171"/>
    </location>
    <ligand>
        <name>L-aspartate</name>
        <dbReference type="ChEBI" id="CHEBI:29991"/>
    </ligand>
</feature>
<dbReference type="GO" id="GO:0005524">
    <property type="term" value="F:ATP binding"/>
    <property type="evidence" value="ECO:0007669"/>
    <property type="project" value="UniProtKB-UniRule"/>
</dbReference>
<dbReference type="InterPro" id="IPR012340">
    <property type="entry name" value="NA-bd_OB-fold"/>
</dbReference>
<comment type="subunit">
    <text evidence="9">Homodimer.</text>
</comment>
<evidence type="ECO:0000256" key="1">
    <source>
        <dbReference type="ARBA" id="ARBA00006303"/>
    </source>
</evidence>
<dbReference type="InterPro" id="IPR004364">
    <property type="entry name" value="Aa-tRNA-synt_II"/>
</dbReference>
<evidence type="ECO:0000313" key="12">
    <source>
        <dbReference type="Proteomes" id="UP001228139"/>
    </source>
</evidence>
<accession>A0AA50DFJ6</accession>
<dbReference type="InterPro" id="IPR004524">
    <property type="entry name" value="Asp-tRNA-ligase_1"/>
</dbReference>
<sequence length="596" mass="66636">MRTEYCGQINLSHVGQQVTLCGWVNRRRDLGSLIFIDMRDREGIVQVFFDPDRQDAFKLASELRNEFCIQLTGTVRARDDKNKNSEMATGEVEIFATDLTIINRSEPLPLDSNQVNSEEARLKYRYLDLRRPDMAQRLKTRAKITSLVRRFMDDNGFLDIETPMLTKATPEGARDYLVPSRVHKGKFYALPQSPQLFKQLLMMSGFDRYYQIVKCFRDEDLRADRQPEFTQIDVETSFMTAPQVREIMEKLARELWQAVKGVDLGDFPTMTFAEAMRRYGSDKPDLRNPMELVDVADLLKDVEFKVFSGPANDAKGRVAALRVPGGAQLSRKQIDEYGKFVEIYGAKGLAWMKVNERAKGLEGVTSPVAKFLTAEIVEAILTRTNAADGDSIFFGADSAKVVADALGALRLKLGRDLEITNGNAWAPLWVVDFPMFEEDGEGGLTAMHHPFTAPKDMTPDELKSAPETAIANAYDMVINGYEVGGGSVRIHNGQMQQTVFGILGITEQEQREKFGFLLDALKFGTPPHAGLAFGLDRLVMLLTGTDNIRDVIAFPKTTAAACLMTEAPNFANPASLSELGIEVMQKYRADAQSESE</sequence>
<dbReference type="Pfam" id="PF02938">
    <property type="entry name" value="GAD"/>
    <property type="match status" value="1"/>
</dbReference>
<dbReference type="PANTHER" id="PTHR22594:SF5">
    <property type="entry name" value="ASPARTATE--TRNA LIGASE, MITOCHONDRIAL"/>
    <property type="match status" value="1"/>
</dbReference>
<evidence type="ECO:0000256" key="7">
    <source>
        <dbReference type="ARBA" id="ARBA00023146"/>
    </source>
</evidence>
<dbReference type="CDD" id="cd04317">
    <property type="entry name" value="EcAspRS_like_N"/>
    <property type="match status" value="1"/>
</dbReference>
<dbReference type="InterPro" id="IPR047089">
    <property type="entry name" value="Asp-tRNA-ligase_1_N"/>
</dbReference>
<evidence type="ECO:0000256" key="9">
    <source>
        <dbReference type="HAMAP-Rule" id="MF_00044"/>
    </source>
</evidence>
<feature type="binding site" evidence="9">
    <location>
        <begin position="534"/>
        <end position="537"/>
    </location>
    <ligand>
        <name>ATP</name>
        <dbReference type="ChEBI" id="CHEBI:30616"/>
    </ligand>
</feature>
<dbReference type="InterPro" id="IPR047090">
    <property type="entry name" value="AspRS_core"/>
</dbReference>
<dbReference type="InterPro" id="IPR004365">
    <property type="entry name" value="NA-bd_OB_tRNA"/>
</dbReference>
<evidence type="ECO:0000256" key="3">
    <source>
        <dbReference type="ARBA" id="ARBA00022598"/>
    </source>
</evidence>
<feature type="binding site" evidence="9">
    <location>
        <position position="226"/>
    </location>
    <ligand>
        <name>ATP</name>
        <dbReference type="ChEBI" id="CHEBI:30616"/>
    </ligand>
</feature>
<feature type="binding site" evidence="9">
    <location>
        <position position="217"/>
    </location>
    <ligand>
        <name>L-aspartate</name>
        <dbReference type="ChEBI" id="CHEBI:29991"/>
    </ligand>
</feature>
<keyword evidence="4 9" id="KW-0547">Nucleotide-binding</keyword>
<dbReference type="InterPro" id="IPR006195">
    <property type="entry name" value="aa-tRNA-synth_II"/>
</dbReference>
<dbReference type="GO" id="GO:0003676">
    <property type="term" value="F:nucleic acid binding"/>
    <property type="evidence" value="ECO:0007669"/>
    <property type="project" value="InterPro"/>
</dbReference>
<dbReference type="NCBIfam" id="TIGR00459">
    <property type="entry name" value="aspS_bact"/>
    <property type="match status" value="1"/>
</dbReference>
<dbReference type="AlphaFoldDB" id="A0AA50DFJ6"/>
<dbReference type="PANTHER" id="PTHR22594">
    <property type="entry name" value="ASPARTYL/LYSYL-TRNA SYNTHETASE"/>
    <property type="match status" value="1"/>
</dbReference>
<evidence type="ECO:0000256" key="6">
    <source>
        <dbReference type="ARBA" id="ARBA00022917"/>
    </source>
</evidence>
<comment type="subcellular location">
    <subcellularLocation>
        <location evidence="9">Cytoplasm</location>
    </subcellularLocation>
</comment>
<dbReference type="InterPro" id="IPR045864">
    <property type="entry name" value="aa-tRNA-synth_II/BPL/LPL"/>
</dbReference>
<comment type="catalytic activity">
    <reaction evidence="8 9">
        <text>tRNA(Asp) + L-aspartate + ATP = L-aspartyl-tRNA(Asp) + AMP + diphosphate</text>
        <dbReference type="Rhea" id="RHEA:19649"/>
        <dbReference type="Rhea" id="RHEA-COMP:9660"/>
        <dbReference type="Rhea" id="RHEA-COMP:9678"/>
        <dbReference type="ChEBI" id="CHEBI:29991"/>
        <dbReference type="ChEBI" id="CHEBI:30616"/>
        <dbReference type="ChEBI" id="CHEBI:33019"/>
        <dbReference type="ChEBI" id="CHEBI:78442"/>
        <dbReference type="ChEBI" id="CHEBI:78516"/>
        <dbReference type="ChEBI" id="CHEBI:456215"/>
        <dbReference type="EC" id="6.1.1.12"/>
    </reaction>
</comment>
<feature type="binding site" evidence="9">
    <location>
        <position position="448"/>
    </location>
    <ligand>
        <name>L-aspartate</name>
        <dbReference type="ChEBI" id="CHEBI:29991"/>
    </ligand>
</feature>
<dbReference type="PROSITE" id="PS50862">
    <property type="entry name" value="AA_TRNA_LIGASE_II"/>
    <property type="match status" value="1"/>
</dbReference>
<evidence type="ECO:0000256" key="8">
    <source>
        <dbReference type="ARBA" id="ARBA00047904"/>
    </source>
</evidence>
<comment type="similarity">
    <text evidence="1 9">Belongs to the class-II aminoacyl-tRNA synthetase family. Type 1 subfamily.</text>
</comment>
<dbReference type="RefSeq" id="WP_306205875.1">
    <property type="nucleotide sequence ID" value="NZ_CP132353.1"/>
</dbReference>
<keyword evidence="12" id="KW-1185">Reference proteome</keyword>
<dbReference type="GO" id="GO:0006422">
    <property type="term" value="P:aspartyl-tRNA aminoacylation"/>
    <property type="evidence" value="ECO:0007669"/>
    <property type="project" value="UniProtKB-UniRule"/>
</dbReference>
<feature type="binding site" evidence="9">
    <location>
        <begin position="217"/>
        <end position="219"/>
    </location>
    <ligand>
        <name>ATP</name>
        <dbReference type="ChEBI" id="CHEBI:30616"/>
    </ligand>
</feature>
<dbReference type="Gene3D" id="3.30.930.10">
    <property type="entry name" value="Bira Bifunctional Protein, Domain 2"/>
    <property type="match status" value="1"/>
</dbReference>
<dbReference type="Pfam" id="PF01336">
    <property type="entry name" value="tRNA_anti-codon"/>
    <property type="match status" value="1"/>
</dbReference>
<keyword evidence="5 9" id="KW-0067">ATP-binding</keyword>
<dbReference type="CDD" id="cd00777">
    <property type="entry name" value="AspRS_core"/>
    <property type="match status" value="1"/>
</dbReference>
<name>A0AA50DFJ6_9GAMM</name>
<protein>
    <recommendedName>
        <fullName evidence="9">Aspartate--tRNA ligase</fullName>
        <ecNumber evidence="9">6.1.1.12</ecNumber>
    </recommendedName>
    <alternativeName>
        <fullName evidence="9">Aspartyl-tRNA synthetase</fullName>
        <shortName evidence="9">AspRS</shortName>
    </alternativeName>
</protein>
<feature type="binding site" evidence="9">
    <location>
        <position position="489"/>
    </location>
    <ligand>
        <name>L-aspartate</name>
        <dbReference type="ChEBI" id="CHEBI:29991"/>
    </ligand>
</feature>
<dbReference type="FunFam" id="3.30.1360.30:FF:000001">
    <property type="entry name" value="Aspartate--tRNA ligase"/>
    <property type="match status" value="1"/>
</dbReference>
<keyword evidence="2 9" id="KW-0963">Cytoplasm</keyword>
<gene>
    <name evidence="9 11" type="primary">aspS</name>
    <name evidence="11" type="ORF">Q3V30_11855</name>
</gene>
<dbReference type="EMBL" id="CP132353">
    <property type="protein sequence ID" value="WLS77185.1"/>
    <property type="molecule type" value="Genomic_DNA"/>
</dbReference>
<feature type="region of interest" description="Aspartate" evidence="9">
    <location>
        <begin position="195"/>
        <end position="198"/>
    </location>
</feature>
<dbReference type="GO" id="GO:0005737">
    <property type="term" value="C:cytoplasm"/>
    <property type="evidence" value="ECO:0007669"/>
    <property type="project" value="UniProtKB-SubCell"/>
</dbReference>
<reference evidence="11 12" key="1">
    <citation type="submission" date="2023-07" db="EMBL/GenBank/DDBJ databases">
        <title>Pathogenic bacteria of pear tree diseases.</title>
        <authorList>
            <person name="Zhang Z."/>
            <person name="He L."/>
            <person name="Huang R."/>
        </authorList>
    </citation>
    <scope>NUCLEOTIDE SEQUENCE [LARGE SCALE GENOMIC DNA]</scope>
    <source>
        <strain evidence="11 12">DE2</strain>
    </source>
</reference>
<dbReference type="HAMAP" id="MF_00044">
    <property type="entry name" value="Asp_tRNA_synth_type1"/>
    <property type="match status" value="1"/>
</dbReference>
<organism evidence="11 12">
    <name type="scientific">Erwinia pyri</name>
    <dbReference type="NCBI Taxonomy" id="3062598"/>
    <lineage>
        <taxon>Bacteria</taxon>
        <taxon>Pseudomonadati</taxon>
        <taxon>Pseudomonadota</taxon>
        <taxon>Gammaproteobacteria</taxon>
        <taxon>Enterobacterales</taxon>
        <taxon>Erwiniaceae</taxon>
        <taxon>Erwinia</taxon>
    </lineage>
</organism>
<comment type="caution">
    <text evidence="9">Lacks conserved residue(s) required for the propagation of feature annotation.</text>
</comment>
<dbReference type="Pfam" id="PF00152">
    <property type="entry name" value="tRNA-synt_2"/>
    <property type="match status" value="1"/>
</dbReference>
<comment type="function">
    <text evidence="9">Catalyzes the attachment of L-aspartate to tRNA(Asp) in a two-step reaction: L-aspartate is first activated by ATP to form Asp-AMP and then transferred to the acceptor end of tRNA(Asp).</text>
</comment>
<evidence type="ECO:0000313" key="11">
    <source>
        <dbReference type="EMBL" id="WLS77185.1"/>
    </source>
</evidence>
<keyword evidence="7 9" id="KW-0030">Aminoacyl-tRNA synthetase</keyword>
<dbReference type="SUPFAM" id="SSF50249">
    <property type="entry name" value="Nucleic acid-binding proteins"/>
    <property type="match status" value="1"/>
</dbReference>
<proteinExistence type="inferred from homology"/>
<dbReference type="EC" id="6.1.1.12" evidence="9"/>
<dbReference type="InterPro" id="IPR004115">
    <property type="entry name" value="GAD-like_sf"/>
</dbReference>
<dbReference type="KEGG" id="epi:Q3V30_11855"/>
<dbReference type="Gene3D" id="2.40.50.140">
    <property type="entry name" value="Nucleic acid-binding proteins"/>
    <property type="match status" value="1"/>
</dbReference>
<dbReference type="InterPro" id="IPR002312">
    <property type="entry name" value="Asp/Asn-tRNA-synth_IIb"/>
</dbReference>
<dbReference type="Gene3D" id="3.30.1360.30">
    <property type="entry name" value="GAD-like domain"/>
    <property type="match status" value="1"/>
</dbReference>
<dbReference type="NCBIfam" id="NF001750">
    <property type="entry name" value="PRK00476.1"/>
    <property type="match status" value="1"/>
</dbReference>
<keyword evidence="3 9" id="KW-0436">Ligase</keyword>
<evidence type="ECO:0000259" key="10">
    <source>
        <dbReference type="PROSITE" id="PS50862"/>
    </source>
</evidence>
<dbReference type="Proteomes" id="UP001228139">
    <property type="component" value="Chromosome"/>
</dbReference>
<feature type="domain" description="Aminoacyl-transfer RNA synthetases class-II family profile" evidence="10">
    <location>
        <begin position="138"/>
        <end position="555"/>
    </location>
</feature>
<evidence type="ECO:0000256" key="2">
    <source>
        <dbReference type="ARBA" id="ARBA00022490"/>
    </source>
</evidence>
<keyword evidence="6 9" id="KW-0648">Protein biosynthesis</keyword>
<feature type="binding site" evidence="9">
    <location>
        <position position="482"/>
    </location>
    <ligand>
        <name>ATP</name>
        <dbReference type="ChEBI" id="CHEBI:30616"/>
    </ligand>
</feature>
<dbReference type="SUPFAM" id="SSF55681">
    <property type="entry name" value="Class II aaRS and biotin synthetases"/>
    <property type="match status" value="1"/>
</dbReference>
<dbReference type="InterPro" id="IPR029351">
    <property type="entry name" value="GAD_dom"/>
</dbReference>
<dbReference type="GO" id="GO:0004815">
    <property type="term" value="F:aspartate-tRNA ligase activity"/>
    <property type="evidence" value="ECO:0007669"/>
    <property type="project" value="UniProtKB-UniRule"/>
</dbReference>
<dbReference type="PRINTS" id="PR01042">
    <property type="entry name" value="TRNASYNTHASP"/>
</dbReference>
<dbReference type="FunFam" id="2.40.50.140:FF:000080">
    <property type="entry name" value="Aspartate--tRNA ligase"/>
    <property type="match status" value="1"/>
</dbReference>
<evidence type="ECO:0000256" key="4">
    <source>
        <dbReference type="ARBA" id="ARBA00022741"/>
    </source>
</evidence>